<dbReference type="AlphaFoldDB" id="A0A4Q4Z308"/>
<dbReference type="GO" id="GO:0005524">
    <property type="term" value="F:ATP binding"/>
    <property type="evidence" value="ECO:0007669"/>
    <property type="project" value="UniProtKB-KW"/>
</dbReference>
<dbReference type="Proteomes" id="UP000295198">
    <property type="component" value="Unassembled WGS sequence"/>
</dbReference>
<name>A0A4Q4Z308_9ACTN</name>
<dbReference type="InterPro" id="IPR036388">
    <property type="entry name" value="WH-like_DNA-bd_sf"/>
</dbReference>
<keyword evidence="6" id="KW-1185">Reference proteome</keyword>
<evidence type="ECO:0000313" key="6">
    <source>
        <dbReference type="Proteomes" id="UP000295198"/>
    </source>
</evidence>
<protein>
    <submittedName>
        <fullName evidence="5">LuxR family transcriptional regulator</fullName>
    </submittedName>
</protein>
<gene>
    <name evidence="5" type="ORF">EKO23_23270</name>
</gene>
<keyword evidence="1" id="KW-0547">Nucleotide-binding</keyword>
<sequence length="990" mass="104043">MSPDRPWWWSAARSWRSVPGRRPCAVRRPERPAVPRPTGPAGTVRRGRSRARTLGCSGHRAEEYRDGVLIGRTAEWAGIEAALAAARDAQGRTVLLRGEAGVGKTALLDRAAETPGFRVLRATGVEAESDLAYASAHQLLYPLLPFLDDLPATQAGAVRVALGLEAGSTPDRFLVALGFLSLVSEAAHDEPLLLALDDVQWWDTASLDALLFVARRVAAEPVLLLLAAREQAGTGDEAITAVARLPGVLELPVGGLPDDDVGALMAAVVGVAPPEAVSHALAERTHGNPLALVEMVRVLTPDQLAGRDPLPDALSLGERLERPFLQRAAVLPPTARDLLLVAAAEPGGELDVLAEAAGVDGLDRVLEAVETSGLVRYDGRNLLYTHPLARAAVYGDAGARERHEAHLRLAAVQEARGQADRAVWHRAAATLGIDDGLAAALDGVAERSRLRSGHAAAAAAYERAADLSSTGAERVRRLSAAADSAWLAGQSARARLLVERAEPIAGDPLSRGRLVALRARAASRGGEVDEAHRLFLAGADLLRDVSPGDARELLAEAVEAAAYAGDLDRLEEISVSAQGLRAAASPRERFLAAWLEVSNHGMRAHDVEDPTVLLADLALGADLGEPRVTVWCGIAALNLGDPTGMMQHYVRALEQARRAGAAGSLPYVLEHSAMSLALAGNFGASRSGAEEGLRLARESEQQRSAGQLLAILAFVAATVGDEEECLRCADEARAIAGPRSLGLTNATVTWARSRLDLGLGRYDQAVDRLVALASAEPGEGHPVIALWCTPDLVESAARARRTAEVGDAVARIAARAGAVASTPGTALAATWCRGLLGGPGAEEDLATAAEGLAGLGLPLGAARARLALGELLRRERKVRAAREHLRAALEGFQSLGARVWAERAAAELRASGEGASAAEVDGIDSLTAQELQIVRYVSQGASNKDIAAQLFLSPRTVEYHLYKAYPKLGVASRGQLISRFAGALTQRVDA</sequence>
<dbReference type="GO" id="GO:0003677">
    <property type="term" value="F:DNA binding"/>
    <property type="evidence" value="ECO:0007669"/>
    <property type="project" value="InterPro"/>
</dbReference>
<dbReference type="GO" id="GO:0005737">
    <property type="term" value="C:cytoplasm"/>
    <property type="evidence" value="ECO:0007669"/>
    <property type="project" value="TreeGrafter"/>
</dbReference>
<proteinExistence type="predicted"/>
<dbReference type="SUPFAM" id="SSF48452">
    <property type="entry name" value="TPR-like"/>
    <property type="match status" value="1"/>
</dbReference>
<dbReference type="InterPro" id="IPR027417">
    <property type="entry name" value="P-loop_NTPase"/>
</dbReference>
<feature type="domain" description="HTH luxR-type" evidence="4">
    <location>
        <begin position="919"/>
        <end position="984"/>
    </location>
</feature>
<dbReference type="EMBL" id="SDKM01000063">
    <property type="protein sequence ID" value="RYP81605.1"/>
    <property type="molecule type" value="Genomic_DNA"/>
</dbReference>
<organism evidence="5 6">
    <name type="scientific">Nocardioides guangzhouensis</name>
    <dbReference type="NCBI Taxonomy" id="2497878"/>
    <lineage>
        <taxon>Bacteria</taxon>
        <taxon>Bacillati</taxon>
        <taxon>Actinomycetota</taxon>
        <taxon>Actinomycetes</taxon>
        <taxon>Propionibacteriales</taxon>
        <taxon>Nocardioidaceae</taxon>
        <taxon>Nocardioides</taxon>
    </lineage>
</organism>
<evidence type="ECO:0000256" key="1">
    <source>
        <dbReference type="ARBA" id="ARBA00022741"/>
    </source>
</evidence>
<evidence type="ECO:0000313" key="5">
    <source>
        <dbReference type="EMBL" id="RYP81605.1"/>
    </source>
</evidence>
<evidence type="ECO:0000256" key="3">
    <source>
        <dbReference type="SAM" id="MobiDB-lite"/>
    </source>
</evidence>
<dbReference type="GO" id="GO:0006355">
    <property type="term" value="P:regulation of DNA-templated transcription"/>
    <property type="evidence" value="ECO:0007669"/>
    <property type="project" value="InterPro"/>
</dbReference>
<reference evidence="5 6" key="1">
    <citation type="submission" date="2019-01" db="EMBL/GenBank/DDBJ databases">
        <title>Nocardioides guangzhouensis sp. nov., an actinobacterium isolated from soil.</title>
        <authorList>
            <person name="Fu Y."/>
            <person name="Cai Y."/>
            <person name="Lin Z."/>
            <person name="Chen P."/>
        </authorList>
    </citation>
    <scope>NUCLEOTIDE SEQUENCE [LARGE SCALE GENOMIC DNA]</scope>
    <source>
        <strain evidence="5 6">130</strain>
    </source>
</reference>
<evidence type="ECO:0000259" key="4">
    <source>
        <dbReference type="PROSITE" id="PS50043"/>
    </source>
</evidence>
<comment type="caution">
    <text evidence="5">The sequence shown here is derived from an EMBL/GenBank/DDBJ whole genome shotgun (WGS) entry which is preliminary data.</text>
</comment>
<dbReference type="OrthoDB" id="3202170at2"/>
<dbReference type="PRINTS" id="PR00038">
    <property type="entry name" value="HTHLUXR"/>
</dbReference>
<accession>A0A4Q4Z308</accession>
<dbReference type="Gene3D" id="1.25.40.10">
    <property type="entry name" value="Tetratricopeptide repeat domain"/>
    <property type="match status" value="1"/>
</dbReference>
<dbReference type="GO" id="GO:0004016">
    <property type="term" value="F:adenylate cyclase activity"/>
    <property type="evidence" value="ECO:0007669"/>
    <property type="project" value="TreeGrafter"/>
</dbReference>
<dbReference type="PANTHER" id="PTHR16305">
    <property type="entry name" value="TESTICULAR SOLUBLE ADENYLYL CYCLASE"/>
    <property type="match status" value="1"/>
</dbReference>
<feature type="region of interest" description="Disordered" evidence="3">
    <location>
        <begin position="22"/>
        <end position="56"/>
    </location>
</feature>
<dbReference type="Pfam" id="PF13191">
    <property type="entry name" value="AAA_16"/>
    <property type="match status" value="1"/>
</dbReference>
<dbReference type="PROSITE" id="PS50043">
    <property type="entry name" value="HTH_LUXR_2"/>
    <property type="match status" value="1"/>
</dbReference>
<dbReference type="InterPro" id="IPR011990">
    <property type="entry name" value="TPR-like_helical_dom_sf"/>
</dbReference>
<dbReference type="Pfam" id="PF00196">
    <property type="entry name" value="GerE"/>
    <property type="match status" value="1"/>
</dbReference>
<dbReference type="SUPFAM" id="SSF52540">
    <property type="entry name" value="P-loop containing nucleoside triphosphate hydrolases"/>
    <property type="match status" value="1"/>
</dbReference>
<dbReference type="PANTHER" id="PTHR16305:SF35">
    <property type="entry name" value="TRANSCRIPTIONAL ACTIVATOR DOMAIN"/>
    <property type="match status" value="1"/>
</dbReference>
<dbReference type="SMART" id="SM00421">
    <property type="entry name" value="HTH_LUXR"/>
    <property type="match status" value="1"/>
</dbReference>
<evidence type="ECO:0000256" key="2">
    <source>
        <dbReference type="ARBA" id="ARBA00022840"/>
    </source>
</evidence>
<dbReference type="CDD" id="cd06170">
    <property type="entry name" value="LuxR_C_like"/>
    <property type="match status" value="1"/>
</dbReference>
<dbReference type="InterPro" id="IPR000792">
    <property type="entry name" value="Tscrpt_reg_LuxR_C"/>
</dbReference>
<keyword evidence="2" id="KW-0067">ATP-binding</keyword>
<dbReference type="Gene3D" id="1.10.10.10">
    <property type="entry name" value="Winged helix-like DNA-binding domain superfamily/Winged helix DNA-binding domain"/>
    <property type="match status" value="1"/>
</dbReference>
<dbReference type="InterPro" id="IPR041664">
    <property type="entry name" value="AAA_16"/>
</dbReference>
<dbReference type="SUPFAM" id="SSF46894">
    <property type="entry name" value="C-terminal effector domain of the bipartite response regulators"/>
    <property type="match status" value="1"/>
</dbReference>
<dbReference type="InterPro" id="IPR016032">
    <property type="entry name" value="Sig_transdc_resp-reg_C-effctor"/>
</dbReference>